<evidence type="ECO:0000259" key="4">
    <source>
        <dbReference type="PROSITE" id="PS50835"/>
    </source>
</evidence>
<dbReference type="GO" id="GO:0045989">
    <property type="term" value="P:positive regulation of striated muscle contraction"/>
    <property type="evidence" value="ECO:0007669"/>
    <property type="project" value="UniProtKB-ARBA"/>
</dbReference>
<organism evidence="5 6">
    <name type="scientific">Trichuris muris</name>
    <name type="common">Mouse whipworm</name>
    <dbReference type="NCBI Taxonomy" id="70415"/>
    <lineage>
        <taxon>Eukaryota</taxon>
        <taxon>Metazoa</taxon>
        <taxon>Ecdysozoa</taxon>
        <taxon>Nematoda</taxon>
        <taxon>Enoplea</taxon>
        <taxon>Dorylaimia</taxon>
        <taxon>Trichinellida</taxon>
        <taxon>Trichuridae</taxon>
        <taxon>Trichuris</taxon>
    </lineage>
</organism>
<dbReference type="GO" id="GO:0005737">
    <property type="term" value="C:cytoplasm"/>
    <property type="evidence" value="ECO:0007669"/>
    <property type="project" value="UniProtKB-SubCell"/>
</dbReference>
<dbReference type="WBParaSite" id="TMUE_0000001480.1">
    <property type="protein sequence ID" value="TMUE_0000001480.1"/>
    <property type="gene ID" value="WBGene00297373"/>
</dbReference>
<accession>A0A5S6Q2M7</accession>
<dbReference type="InterPro" id="IPR013098">
    <property type="entry name" value="Ig_I-set"/>
</dbReference>
<dbReference type="SMART" id="SM00408">
    <property type="entry name" value="IGc2"/>
    <property type="match status" value="3"/>
</dbReference>
<dbReference type="InterPro" id="IPR007110">
    <property type="entry name" value="Ig-like_dom"/>
</dbReference>
<keyword evidence="5" id="KW-1185">Reference proteome</keyword>
<dbReference type="PANTHER" id="PTHR47633:SF4">
    <property type="entry name" value="MYOPALLADIN ISOFORM X1"/>
    <property type="match status" value="1"/>
</dbReference>
<feature type="domain" description="Ig-like" evidence="4">
    <location>
        <begin position="172"/>
        <end position="261"/>
    </location>
</feature>
<dbReference type="InterPro" id="IPR003598">
    <property type="entry name" value="Ig_sub2"/>
</dbReference>
<dbReference type="GO" id="GO:0060298">
    <property type="term" value="P:positive regulation of sarcomere organization"/>
    <property type="evidence" value="ECO:0007669"/>
    <property type="project" value="UniProtKB-ARBA"/>
</dbReference>
<evidence type="ECO:0000256" key="3">
    <source>
        <dbReference type="ARBA" id="ARBA00023319"/>
    </source>
</evidence>
<keyword evidence="2" id="KW-0963">Cytoplasm</keyword>
<dbReference type="AlphaFoldDB" id="A0A5S6Q2M7"/>
<dbReference type="STRING" id="70415.A0A5S6Q2M7"/>
<feature type="domain" description="Ig-like" evidence="4">
    <location>
        <begin position="73"/>
        <end position="161"/>
    </location>
</feature>
<evidence type="ECO:0000256" key="1">
    <source>
        <dbReference type="ARBA" id="ARBA00004496"/>
    </source>
</evidence>
<dbReference type="Proteomes" id="UP000046395">
    <property type="component" value="Unassembled WGS sequence"/>
</dbReference>
<dbReference type="PROSITE" id="PS50835">
    <property type="entry name" value="IG_LIKE"/>
    <property type="match status" value="3"/>
</dbReference>
<dbReference type="InterPro" id="IPR013783">
    <property type="entry name" value="Ig-like_fold"/>
</dbReference>
<dbReference type="PANTHER" id="PTHR47633">
    <property type="entry name" value="IMMUNOGLOBULIN"/>
    <property type="match status" value="1"/>
</dbReference>
<comment type="subcellular location">
    <subcellularLocation>
        <location evidence="1">Cytoplasm</location>
    </subcellularLocation>
</comment>
<dbReference type="SUPFAM" id="SSF48726">
    <property type="entry name" value="Immunoglobulin"/>
    <property type="match status" value="4"/>
</dbReference>
<dbReference type="FunFam" id="2.60.40.10:FF:000107">
    <property type="entry name" value="Myosin, light chain kinase a"/>
    <property type="match status" value="1"/>
</dbReference>
<dbReference type="InterPro" id="IPR036179">
    <property type="entry name" value="Ig-like_dom_sf"/>
</dbReference>
<sequence length="714" mass="78626">MNIFKLNVCSFHSCNNEDSNTPIVGTASLYYKYSYDIKITLRLAGLDPMQKGESSTSDQATKAKRITRIRQAPAIVQPLQAVQVESGKKVELTCQFTGSQPLKTFWEKDGRRLADSFELQMVETTDRSTLTISKAKYNSVGVYTVTVENSAGKVQSSAKVDVVEKAKGDFSPKFHQGLLDVQQSGGETQFCVKVTGKPKPTVLWFKDNTQIVPDSRHSVKMDQDTYFLIISDTCPLDAGTYECVVRNIHGEARCRANLTVSVAGGLPASANKKLNFRNRRRQCKFDQPLALTVRLHSQNAESFVCIGYLCLRTNRFVINYRLREALLLPVASLKSVSAPDRATATSETLLTVRVHPLAELSERWPLKGQPRLPPATGLLSSYSTDWLSATTGSSSTDDLGAAPCFERELISAECLSGAPVRFSCKIVGEVETVVWKKDGQIMQNGEDFVQTYDAHTGWCTMNIVESFCEDTGVISCHASNKYGDAVTSAFLKVNESSHTESGVEVAAEVSVTESEDYSLPGQTLRWITALENGTLSVDEAMKLTVEVEGYPSRGFCWSLDDKPLDRDSRFKIVTRGSVSTLSAKPPIPGVYQVTAANQWSQCASTCSIDVGKAPPLKKMHKEEYHLPAVDMTDMVPPRITKHIQSLTVAPNTPLELYIEYMSKTPAHVECSSVYISAPISGCYCAKVKNDYGTSTSVAFVKVKGEFLDFSIRNF</sequence>
<name>A0A5S6Q2M7_TRIMR</name>
<dbReference type="FunFam" id="2.60.40.10:FF:000425">
    <property type="entry name" value="Myosin light chain kinase"/>
    <property type="match status" value="1"/>
</dbReference>
<evidence type="ECO:0000313" key="5">
    <source>
        <dbReference type="Proteomes" id="UP000046395"/>
    </source>
</evidence>
<feature type="domain" description="Ig-like" evidence="4">
    <location>
        <begin position="403"/>
        <end position="494"/>
    </location>
</feature>
<keyword evidence="3" id="KW-0393">Immunoglobulin domain</keyword>
<evidence type="ECO:0000313" key="6">
    <source>
        <dbReference type="WBParaSite" id="TMUE_0000001480.1"/>
    </source>
</evidence>
<dbReference type="InterPro" id="IPR003599">
    <property type="entry name" value="Ig_sub"/>
</dbReference>
<proteinExistence type="predicted"/>
<protein>
    <submittedName>
        <fullName evidence="6">Ig-like domain-containing protein</fullName>
    </submittedName>
</protein>
<dbReference type="Gene3D" id="2.60.40.10">
    <property type="entry name" value="Immunoglobulins"/>
    <property type="match status" value="4"/>
</dbReference>
<dbReference type="SMART" id="SM00409">
    <property type="entry name" value="IG"/>
    <property type="match status" value="3"/>
</dbReference>
<evidence type="ECO:0000256" key="2">
    <source>
        <dbReference type="ARBA" id="ARBA00022490"/>
    </source>
</evidence>
<dbReference type="GO" id="GO:0040017">
    <property type="term" value="P:positive regulation of locomotion"/>
    <property type="evidence" value="ECO:0007669"/>
    <property type="project" value="UniProtKB-ARBA"/>
</dbReference>
<dbReference type="Pfam" id="PF07679">
    <property type="entry name" value="I-set"/>
    <property type="match status" value="4"/>
</dbReference>
<reference evidence="6" key="1">
    <citation type="submission" date="2019-12" db="UniProtKB">
        <authorList>
            <consortium name="WormBaseParasite"/>
        </authorList>
    </citation>
    <scope>IDENTIFICATION</scope>
</reference>